<organism evidence="1 2">
    <name type="scientific">Zingiber officinale</name>
    <name type="common">Ginger</name>
    <name type="synonym">Amomum zingiber</name>
    <dbReference type="NCBI Taxonomy" id="94328"/>
    <lineage>
        <taxon>Eukaryota</taxon>
        <taxon>Viridiplantae</taxon>
        <taxon>Streptophyta</taxon>
        <taxon>Embryophyta</taxon>
        <taxon>Tracheophyta</taxon>
        <taxon>Spermatophyta</taxon>
        <taxon>Magnoliopsida</taxon>
        <taxon>Liliopsida</taxon>
        <taxon>Zingiberales</taxon>
        <taxon>Zingiberaceae</taxon>
        <taxon>Zingiber</taxon>
    </lineage>
</organism>
<gene>
    <name evidence="1" type="ORF">ZIOFF_075020</name>
</gene>
<evidence type="ECO:0000313" key="1">
    <source>
        <dbReference type="EMBL" id="KAG6467152.1"/>
    </source>
</evidence>
<comment type="caution">
    <text evidence="1">The sequence shown here is derived from an EMBL/GenBank/DDBJ whole genome shotgun (WGS) entry which is preliminary data.</text>
</comment>
<evidence type="ECO:0000313" key="2">
    <source>
        <dbReference type="Proteomes" id="UP000734854"/>
    </source>
</evidence>
<keyword evidence="2" id="KW-1185">Reference proteome</keyword>
<dbReference type="SUPFAM" id="SSF53756">
    <property type="entry name" value="UDP-Glycosyltransferase/glycogen phosphorylase"/>
    <property type="match status" value="1"/>
</dbReference>
<dbReference type="Gene3D" id="3.40.50.2000">
    <property type="entry name" value="Glycogen Phosphorylase B"/>
    <property type="match status" value="1"/>
</dbReference>
<proteinExistence type="predicted"/>
<accession>A0A8J5C137</accession>
<dbReference type="Proteomes" id="UP000734854">
    <property type="component" value="Unassembled WGS sequence"/>
</dbReference>
<protein>
    <submittedName>
        <fullName evidence="1">Uncharacterized protein</fullName>
    </submittedName>
</protein>
<reference evidence="1 2" key="1">
    <citation type="submission" date="2020-08" db="EMBL/GenBank/DDBJ databases">
        <title>Plant Genome Project.</title>
        <authorList>
            <person name="Zhang R.-G."/>
        </authorList>
    </citation>
    <scope>NUCLEOTIDE SEQUENCE [LARGE SCALE GENOMIC DNA]</scope>
    <source>
        <tissue evidence="1">Rhizome</tissue>
    </source>
</reference>
<dbReference type="EMBL" id="JACMSC010000084">
    <property type="protein sequence ID" value="KAG6467152.1"/>
    <property type="molecule type" value="Genomic_DNA"/>
</dbReference>
<dbReference type="AlphaFoldDB" id="A0A8J5C137"/>
<sequence length="132" mass="14434">MSPSPAVFSADVEVTAAFGRHGPSSPFFLHQIWSPPPLPARIWLPLGVDHVGHVIPLMELFHYLVDHDFKVTFVNTKFNHNSVIIALSAENTMPQLALVSVPDGLGEKDDRNDLVRQTEALQNTASLLGGTN</sequence>
<name>A0A8J5C137_ZINOF</name>